<dbReference type="AlphaFoldDB" id="I7M6C6"/>
<dbReference type="EMBL" id="GG662510">
    <property type="protein sequence ID" value="EAR84962.4"/>
    <property type="molecule type" value="Genomic_DNA"/>
</dbReference>
<evidence type="ECO:0000313" key="2">
    <source>
        <dbReference type="EMBL" id="EAR84962.4"/>
    </source>
</evidence>
<evidence type="ECO:0000256" key="1">
    <source>
        <dbReference type="SAM" id="MobiDB-lite"/>
    </source>
</evidence>
<protein>
    <submittedName>
        <fullName evidence="2">Uncharacterized protein</fullName>
    </submittedName>
</protein>
<evidence type="ECO:0000313" key="3">
    <source>
        <dbReference type="Proteomes" id="UP000009168"/>
    </source>
</evidence>
<accession>I7M6C6</accession>
<organism evidence="2 3">
    <name type="scientific">Tetrahymena thermophila (strain SB210)</name>
    <dbReference type="NCBI Taxonomy" id="312017"/>
    <lineage>
        <taxon>Eukaryota</taxon>
        <taxon>Sar</taxon>
        <taxon>Alveolata</taxon>
        <taxon>Ciliophora</taxon>
        <taxon>Intramacronucleata</taxon>
        <taxon>Oligohymenophorea</taxon>
        <taxon>Hymenostomatida</taxon>
        <taxon>Tetrahymenina</taxon>
        <taxon>Tetrahymenidae</taxon>
        <taxon>Tetrahymena</taxon>
    </lineage>
</organism>
<proteinExistence type="predicted"/>
<dbReference type="KEGG" id="tet:TTHERM_00585200"/>
<gene>
    <name evidence="2" type="ORF">TTHERM_00585200</name>
</gene>
<feature type="compositionally biased region" description="Basic residues" evidence="1">
    <location>
        <begin position="306"/>
        <end position="317"/>
    </location>
</feature>
<dbReference type="Proteomes" id="UP000009168">
    <property type="component" value="Unassembled WGS sequence"/>
</dbReference>
<keyword evidence="3" id="KW-1185">Reference proteome</keyword>
<dbReference type="InParanoid" id="I7M6C6"/>
<reference evidence="3" key="1">
    <citation type="journal article" date="2006" name="PLoS Biol.">
        <title>Macronuclear genome sequence of the ciliate Tetrahymena thermophila, a model eukaryote.</title>
        <authorList>
            <person name="Eisen J.A."/>
            <person name="Coyne R.S."/>
            <person name="Wu M."/>
            <person name="Wu D."/>
            <person name="Thiagarajan M."/>
            <person name="Wortman J.R."/>
            <person name="Badger J.H."/>
            <person name="Ren Q."/>
            <person name="Amedeo P."/>
            <person name="Jones K.M."/>
            <person name="Tallon L.J."/>
            <person name="Delcher A.L."/>
            <person name="Salzberg S.L."/>
            <person name="Silva J.C."/>
            <person name="Haas B.J."/>
            <person name="Majoros W.H."/>
            <person name="Farzad M."/>
            <person name="Carlton J.M."/>
            <person name="Smith R.K. Jr."/>
            <person name="Garg J."/>
            <person name="Pearlman R.E."/>
            <person name="Karrer K.M."/>
            <person name="Sun L."/>
            <person name="Manning G."/>
            <person name="Elde N.C."/>
            <person name="Turkewitz A.P."/>
            <person name="Asai D.J."/>
            <person name="Wilkes D.E."/>
            <person name="Wang Y."/>
            <person name="Cai H."/>
            <person name="Collins K."/>
            <person name="Stewart B.A."/>
            <person name="Lee S.R."/>
            <person name="Wilamowska K."/>
            <person name="Weinberg Z."/>
            <person name="Ruzzo W.L."/>
            <person name="Wloga D."/>
            <person name="Gaertig J."/>
            <person name="Frankel J."/>
            <person name="Tsao C.-C."/>
            <person name="Gorovsky M.A."/>
            <person name="Keeling P.J."/>
            <person name="Waller R.F."/>
            <person name="Patron N.J."/>
            <person name="Cherry J.M."/>
            <person name="Stover N.A."/>
            <person name="Krieger C.J."/>
            <person name="del Toro C."/>
            <person name="Ryder H.F."/>
            <person name="Williamson S.C."/>
            <person name="Barbeau R.A."/>
            <person name="Hamilton E.P."/>
            <person name="Orias E."/>
        </authorList>
    </citation>
    <scope>NUCLEOTIDE SEQUENCE [LARGE SCALE GENOMIC DNA]</scope>
    <source>
        <strain evidence="3">SB210</strain>
    </source>
</reference>
<dbReference type="GeneID" id="7824014"/>
<sequence>MHSQDQYGIGKIDSFQLNSQLSQNLNDMYMFNLQVSLSRNPFGCYDFSRQQSTLSNMQSVGRFQLRKDTAINEKGDIIIQQKINQQKQQNFDKDLDAIMLNKSIPVSVQKSLNINSEELDQSFLNLHELKNLPINMTNSQDIGQSQQKQYMKNSLNNSIFLDQSDQLRQQFNNFNPFNITQYQNESLMKYSSQKKNINQELFMQVSLIDKKMETLSEPDQHAIYYDQESSTVQNNQEIKQQLDDQNNDNSSDNINNNNNHFISEQYDQENIKKSNVKLESSKQQENPYSYQVHSDEEQQNKNAPSKIKKKISKKSQKQNKEQKRVSKCRQSRHKNVFKNFGGTLIRFIIYNQYFQQRVSDLFKQDAQKKKLFQDWLQSNIKLERKKDFQIAWTTFKTDSETIKEYKEVLRELSRDFFENFSFVYLINSRKISDLEIHLRSIHTYLAGINNPDSLERFKPI</sequence>
<name>I7M6C6_TETTS</name>
<feature type="compositionally biased region" description="Polar residues" evidence="1">
    <location>
        <begin position="277"/>
        <end position="292"/>
    </location>
</feature>
<feature type="region of interest" description="Disordered" evidence="1">
    <location>
        <begin position="277"/>
        <end position="329"/>
    </location>
</feature>
<dbReference type="RefSeq" id="XP_001032625.4">
    <property type="nucleotide sequence ID" value="XM_001032625.4"/>
</dbReference>